<feature type="transmembrane region" description="Helical" evidence="6">
    <location>
        <begin position="42"/>
        <end position="66"/>
    </location>
</feature>
<accession>A0A157MUP4</accession>
<keyword evidence="1" id="KW-1003">Cell membrane</keyword>
<feature type="domain" description="Lipopolysaccharide assembly protein A" evidence="7">
    <location>
        <begin position="22"/>
        <end position="87"/>
    </location>
</feature>
<protein>
    <submittedName>
        <fullName evidence="8">Membrane protein</fullName>
    </submittedName>
</protein>
<keyword evidence="4 6" id="KW-0472">Membrane</keyword>
<evidence type="ECO:0000256" key="5">
    <source>
        <dbReference type="SAM" id="MobiDB-lite"/>
    </source>
</evidence>
<dbReference type="GO" id="GO:0005886">
    <property type="term" value="C:plasma membrane"/>
    <property type="evidence" value="ECO:0007669"/>
    <property type="project" value="InterPro"/>
</dbReference>
<evidence type="ECO:0000256" key="1">
    <source>
        <dbReference type="ARBA" id="ARBA00022475"/>
    </source>
</evidence>
<dbReference type="Proteomes" id="UP000077037">
    <property type="component" value="Unassembled WGS sequence"/>
</dbReference>
<evidence type="ECO:0000256" key="2">
    <source>
        <dbReference type="ARBA" id="ARBA00022692"/>
    </source>
</evidence>
<dbReference type="OrthoDB" id="8687514at2"/>
<keyword evidence="2 6" id="KW-0812">Transmembrane</keyword>
<keyword evidence="3 6" id="KW-1133">Transmembrane helix</keyword>
<dbReference type="RefSeq" id="WP_066410316.1">
    <property type="nucleotide sequence ID" value="NZ_FKBS01000013.1"/>
</dbReference>
<evidence type="ECO:0000313" key="9">
    <source>
        <dbReference type="Proteomes" id="UP000077037"/>
    </source>
</evidence>
<name>A0A157MUP4_9BORD</name>
<dbReference type="EMBL" id="FKBS01000013">
    <property type="protein sequence ID" value="SAI12787.1"/>
    <property type="molecule type" value="Genomic_DNA"/>
</dbReference>
<sequence length="108" mass="11903">MRYLVWALRLLVFVAVLMFALKNTEPVAVKFYADYVVQNVPLIVVMLAAFVVGALFGLLLSVPATMRRRREAIRLRREVDRLQAQLNGGPAPAPATVAPESVAPMSPL</sequence>
<gene>
    <name evidence="8" type="ORF">SAMEA1982600_01433</name>
</gene>
<evidence type="ECO:0000256" key="6">
    <source>
        <dbReference type="SAM" id="Phobius"/>
    </source>
</evidence>
<reference evidence="8 9" key="1">
    <citation type="submission" date="2016-03" db="EMBL/GenBank/DDBJ databases">
        <authorList>
            <consortium name="Pathogen Informatics"/>
        </authorList>
    </citation>
    <scope>NUCLEOTIDE SEQUENCE [LARGE SCALE GENOMIC DNA]</scope>
    <source>
        <strain evidence="8 9">NCTC13364</strain>
    </source>
</reference>
<feature type="compositionally biased region" description="Low complexity" evidence="5">
    <location>
        <begin position="94"/>
        <end position="108"/>
    </location>
</feature>
<evidence type="ECO:0000256" key="4">
    <source>
        <dbReference type="ARBA" id="ARBA00023136"/>
    </source>
</evidence>
<evidence type="ECO:0000256" key="3">
    <source>
        <dbReference type="ARBA" id="ARBA00022989"/>
    </source>
</evidence>
<feature type="region of interest" description="Disordered" evidence="5">
    <location>
        <begin position="86"/>
        <end position="108"/>
    </location>
</feature>
<proteinExistence type="predicted"/>
<dbReference type="Pfam" id="PF06305">
    <property type="entry name" value="LapA_dom"/>
    <property type="match status" value="1"/>
</dbReference>
<evidence type="ECO:0000259" key="7">
    <source>
        <dbReference type="Pfam" id="PF06305"/>
    </source>
</evidence>
<dbReference type="AlphaFoldDB" id="A0A157MUP4"/>
<organism evidence="8 9">
    <name type="scientific">Bordetella ansorpii</name>
    <dbReference type="NCBI Taxonomy" id="288768"/>
    <lineage>
        <taxon>Bacteria</taxon>
        <taxon>Pseudomonadati</taxon>
        <taxon>Pseudomonadota</taxon>
        <taxon>Betaproteobacteria</taxon>
        <taxon>Burkholderiales</taxon>
        <taxon>Alcaligenaceae</taxon>
        <taxon>Bordetella</taxon>
    </lineage>
</organism>
<dbReference type="InterPro" id="IPR010445">
    <property type="entry name" value="LapA_dom"/>
</dbReference>
<evidence type="ECO:0000313" key="8">
    <source>
        <dbReference type="EMBL" id="SAI12787.1"/>
    </source>
</evidence>